<keyword evidence="2" id="KW-1185">Reference proteome</keyword>
<accession>A0A2S3ZBE8</accession>
<evidence type="ECO:0000313" key="1">
    <source>
        <dbReference type="EMBL" id="POH62942.1"/>
    </source>
</evidence>
<evidence type="ECO:0008006" key="3">
    <source>
        <dbReference type="Google" id="ProtNLM"/>
    </source>
</evidence>
<name>A0A2S3ZBE8_9MICO</name>
<evidence type="ECO:0000313" key="2">
    <source>
        <dbReference type="Proteomes" id="UP000237340"/>
    </source>
</evidence>
<gene>
    <name evidence="1" type="ORF">C3B61_14765</name>
</gene>
<reference evidence="1 2" key="1">
    <citation type="submission" date="2018-01" db="EMBL/GenBank/DDBJ databases">
        <title>Cryobacterium sp. nov., from glaciers in China.</title>
        <authorList>
            <person name="Liu Q."/>
            <person name="Xin Y.-H."/>
        </authorList>
    </citation>
    <scope>NUCLEOTIDE SEQUENCE [LARGE SCALE GENOMIC DNA]</scope>
    <source>
        <strain evidence="1 2">TMN-42</strain>
    </source>
</reference>
<dbReference type="RefSeq" id="WP_103461363.1">
    <property type="nucleotide sequence ID" value="NZ_PPXD01000024.1"/>
</dbReference>
<protein>
    <recommendedName>
        <fullName evidence="3">HNH endonuclease</fullName>
    </recommendedName>
</protein>
<dbReference type="EMBL" id="PPXD01000024">
    <property type="protein sequence ID" value="POH62942.1"/>
    <property type="molecule type" value="Genomic_DNA"/>
</dbReference>
<proteinExistence type="predicted"/>
<dbReference type="AlphaFoldDB" id="A0A2S3ZBE8"/>
<comment type="caution">
    <text evidence="1">The sequence shown here is derived from an EMBL/GenBank/DDBJ whole genome shotgun (WGS) entry which is preliminary data.</text>
</comment>
<organism evidence="1 2">
    <name type="scientific">Cryobacterium zongtaii</name>
    <dbReference type="NCBI Taxonomy" id="1259217"/>
    <lineage>
        <taxon>Bacteria</taxon>
        <taxon>Bacillati</taxon>
        <taxon>Actinomycetota</taxon>
        <taxon>Actinomycetes</taxon>
        <taxon>Micrococcales</taxon>
        <taxon>Microbacteriaceae</taxon>
        <taxon>Cryobacterium</taxon>
    </lineage>
</organism>
<dbReference type="Proteomes" id="UP000237340">
    <property type="component" value="Unassembled WGS sequence"/>
</dbReference>
<sequence length="161" mass="18259">MKATEVERFGSHVVKGPAADDCWIWTGAIADDGYGRFWTKDGDDQKVYRPQRFAYQLDTGKALPSSVLLPHSCDVPICVHTVRDAAESYLSEDTNKTNMLDRAQKNRHANRWSAWQFNGLAREEGAQRSRDLRDVILTHGWDPERMSAALAGVEETHPRLF</sequence>